<accession>A0A383DCJ8</accession>
<gene>
    <name evidence="2" type="ORF">METZ01_LOCUS494452</name>
</gene>
<organism evidence="2">
    <name type="scientific">marine metagenome</name>
    <dbReference type="NCBI Taxonomy" id="408172"/>
    <lineage>
        <taxon>unclassified sequences</taxon>
        <taxon>metagenomes</taxon>
        <taxon>ecological metagenomes</taxon>
    </lineage>
</organism>
<keyword evidence="1" id="KW-0812">Transmembrane</keyword>
<evidence type="ECO:0000256" key="1">
    <source>
        <dbReference type="SAM" id="Phobius"/>
    </source>
</evidence>
<feature type="transmembrane region" description="Helical" evidence="1">
    <location>
        <begin position="189"/>
        <end position="211"/>
    </location>
</feature>
<protein>
    <recommendedName>
        <fullName evidence="3">Tyrosine kinase G-rich domain-containing protein</fullName>
    </recommendedName>
</protein>
<reference evidence="2" key="1">
    <citation type="submission" date="2018-05" db="EMBL/GenBank/DDBJ databases">
        <authorList>
            <person name="Lanie J.A."/>
            <person name="Ng W.-L."/>
            <person name="Kazmierczak K.M."/>
            <person name="Andrzejewski T.M."/>
            <person name="Davidsen T.M."/>
            <person name="Wayne K.J."/>
            <person name="Tettelin H."/>
            <person name="Glass J.I."/>
            <person name="Rusch D."/>
            <person name="Podicherti R."/>
            <person name="Tsui H.-C.T."/>
            <person name="Winkler M.E."/>
        </authorList>
    </citation>
    <scope>NUCLEOTIDE SEQUENCE</scope>
</reference>
<keyword evidence="1" id="KW-0472">Membrane</keyword>
<dbReference type="AlphaFoldDB" id="A0A383DCJ8"/>
<feature type="non-terminal residue" evidence="2">
    <location>
        <position position="1"/>
    </location>
</feature>
<dbReference type="EMBL" id="UINC01215753">
    <property type="protein sequence ID" value="SVE41598.1"/>
    <property type="molecule type" value="Genomic_DNA"/>
</dbReference>
<name>A0A383DCJ8_9ZZZZ</name>
<evidence type="ECO:0008006" key="3">
    <source>
        <dbReference type="Google" id="ProtNLM"/>
    </source>
</evidence>
<sequence length="233" mass="26382">GAMSGLAGLAGISIDTSSTGTDIALATIDSRKFMRNFVINRALKDLTGMEKEELDALDEMEREEVLQAAEGTLRNSFSFIKYNPLAPVHHLTVYVSDPKTSQKWNDWLIQDLNKTLMEEEVLEAEKSIEFLQKKAISTKNKDLKSLFYSMIEAHTRTVMLAEVRSEYVFKVMDPAEVPLMRSGPERKKIVIWGTAIGTILGLALVLIKHFFGFQFTRLTPSFFSLRLVRRKDS</sequence>
<evidence type="ECO:0000313" key="2">
    <source>
        <dbReference type="EMBL" id="SVE41598.1"/>
    </source>
</evidence>
<proteinExistence type="predicted"/>
<keyword evidence="1" id="KW-1133">Transmembrane helix</keyword>